<feature type="domain" description="CwlT-like lysozyme" evidence="3">
    <location>
        <begin position="59"/>
        <end position="210"/>
    </location>
</feature>
<evidence type="ECO:0000313" key="4">
    <source>
        <dbReference type="EMBL" id="GAE44458.1"/>
    </source>
</evidence>
<evidence type="ECO:0000256" key="2">
    <source>
        <dbReference type="SAM" id="Phobius"/>
    </source>
</evidence>
<evidence type="ECO:0000313" key="5">
    <source>
        <dbReference type="Proteomes" id="UP000018949"/>
    </source>
</evidence>
<gene>
    <name evidence="4" type="ORF">JCM21738_1172</name>
</gene>
<dbReference type="CDD" id="cd16891">
    <property type="entry name" value="CwlT-like"/>
    <property type="match status" value="1"/>
</dbReference>
<proteinExistence type="predicted"/>
<dbReference type="AlphaFoldDB" id="W4RKR3"/>
<dbReference type="eggNOG" id="COG0741">
    <property type="taxonomic scope" value="Bacteria"/>
</dbReference>
<sequence length="232" mass="26051">MDEIHEKKAPKEKASPEKLQSGNLIIYCFIGFFLLDRFLDLYNQSFKKMKMGVNSSIGEVAKYTPMIEEELKKVGLDGHTVTVAALMMQESRGKGGDPMQASESAGLAPNTIQDPKQSVQQGVKYFNRVVEYGNKKQVDFPTIIQSYNMGIGYIDFVAKNGGKHSEELAKQFSMIQVEKNPQTYNCGGDKNNFRYPYCYGDFTYSTKVAKHMESITVSNPANLNEASTKRSF</sequence>
<feature type="region of interest" description="Disordered" evidence="1">
    <location>
        <begin position="92"/>
        <end position="113"/>
    </location>
</feature>
<evidence type="ECO:0000259" key="3">
    <source>
        <dbReference type="Pfam" id="PF13702"/>
    </source>
</evidence>
<name>W4RKR3_9BACI</name>
<organism evidence="4 5">
    <name type="scientific">Mesobacillus boroniphilus JCM 21738</name>
    <dbReference type="NCBI Taxonomy" id="1294265"/>
    <lineage>
        <taxon>Bacteria</taxon>
        <taxon>Bacillati</taxon>
        <taxon>Bacillota</taxon>
        <taxon>Bacilli</taxon>
        <taxon>Bacillales</taxon>
        <taxon>Bacillaceae</taxon>
        <taxon>Mesobacillus</taxon>
    </lineage>
</organism>
<keyword evidence="5" id="KW-1185">Reference proteome</keyword>
<feature type="transmembrane region" description="Helical" evidence="2">
    <location>
        <begin position="24"/>
        <end position="42"/>
    </location>
</feature>
<protein>
    <submittedName>
        <fullName evidence="4">Pneumococcal vaccine antigen A homolog</fullName>
    </submittedName>
</protein>
<keyword evidence="2" id="KW-1133">Transmembrane helix</keyword>
<dbReference type="Proteomes" id="UP000018949">
    <property type="component" value="Unassembled WGS sequence"/>
</dbReference>
<dbReference type="InterPro" id="IPR047194">
    <property type="entry name" value="CwlT-like_lysozyme"/>
</dbReference>
<dbReference type="RefSeq" id="WP_052019560.1">
    <property type="nucleotide sequence ID" value="NZ_BAUW01000009.1"/>
</dbReference>
<evidence type="ECO:0000256" key="1">
    <source>
        <dbReference type="SAM" id="MobiDB-lite"/>
    </source>
</evidence>
<comment type="caution">
    <text evidence="4">The sequence shown here is derived from an EMBL/GenBank/DDBJ whole genome shotgun (WGS) entry which is preliminary data.</text>
</comment>
<dbReference type="SUPFAM" id="SSF53955">
    <property type="entry name" value="Lysozyme-like"/>
    <property type="match status" value="1"/>
</dbReference>
<dbReference type="Gene3D" id="1.10.530.10">
    <property type="match status" value="1"/>
</dbReference>
<keyword evidence="2" id="KW-0472">Membrane</keyword>
<accession>W4RKR3</accession>
<dbReference type="Pfam" id="PF13702">
    <property type="entry name" value="Lysozyme_like"/>
    <property type="match status" value="1"/>
</dbReference>
<reference evidence="4 5" key="1">
    <citation type="submission" date="2013-12" db="EMBL/GenBank/DDBJ databases">
        <title>NBRP : Genome information of microbial organism related human and environment.</title>
        <authorList>
            <person name="Hattori M."/>
            <person name="Oshima K."/>
            <person name="Inaba H."/>
            <person name="Suda W."/>
            <person name="Sakamoto M."/>
            <person name="Iino T."/>
            <person name="Kitahara M."/>
            <person name="Oshida Y."/>
            <person name="Iida T."/>
            <person name="Kudo T."/>
            <person name="Itoh T."/>
            <person name="Ahmed I."/>
            <person name="Ohkuma M."/>
        </authorList>
    </citation>
    <scope>NUCLEOTIDE SEQUENCE [LARGE SCALE GENOMIC DNA]</scope>
    <source>
        <strain evidence="4 5">JCM 21738</strain>
    </source>
</reference>
<keyword evidence="2" id="KW-0812">Transmembrane</keyword>
<dbReference type="InterPro" id="IPR023346">
    <property type="entry name" value="Lysozyme-like_dom_sf"/>
</dbReference>
<dbReference type="EMBL" id="BAUW01000009">
    <property type="protein sequence ID" value="GAE44458.1"/>
    <property type="molecule type" value="Genomic_DNA"/>
</dbReference>